<reference evidence="5 6" key="1">
    <citation type="submission" date="2014-04" db="EMBL/GenBank/DDBJ databases">
        <authorList>
            <person name="Bishop-Lilly K.A."/>
            <person name="Broomall S.M."/>
            <person name="Chain P.S."/>
            <person name="Chertkov O."/>
            <person name="Coyne S.R."/>
            <person name="Daligault H.E."/>
            <person name="Davenport K.W."/>
            <person name="Erkkila T."/>
            <person name="Frey K.G."/>
            <person name="Gibbons H.S."/>
            <person name="Gu W."/>
            <person name="Jaissle J."/>
            <person name="Johnson S.L."/>
            <person name="Koroleva G.I."/>
            <person name="Ladner J.T."/>
            <person name="Lo C.-C."/>
            <person name="Minogue T.D."/>
            <person name="Munk C."/>
            <person name="Palacios G.F."/>
            <person name="Redden C.L."/>
            <person name="Rosenzweig C.N."/>
            <person name="Scholz M.B."/>
            <person name="Teshima H."/>
            <person name="Xu Y."/>
        </authorList>
    </citation>
    <scope>NUCLEOTIDE SEQUENCE [LARGE SCALE GENOMIC DNA]</scope>
    <source>
        <strain evidence="6">gladioli</strain>
    </source>
</reference>
<dbReference type="Pfam" id="PF01047">
    <property type="entry name" value="MarR"/>
    <property type="match status" value="1"/>
</dbReference>
<evidence type="ECO:0000259" key="4">
    <source>
        <dbReference type="PROSITE" id="PS50995"/>
    </source>
</evidence>
<dbReference type="SMART" id="SM00347">
    <property type="entry name" value="HTH_MARR"/>
    <property type="match status" value="1"/>
</dbReference>
<dbReference type="InterPro" id="IPR036390">
    <property type="entry name" value="WH_DNA-bd_sf"/>
</dbReference>
<dbReference type="RefSeq" id="WP_036049180.1">
    <property type="nucleotide sequence ID" value="NZ_CADEPW010000007.1"/>
</dbReference>
<dbReference type="PRINTS" id="PR00598">
    <property type="entry name" value="HTHMARR"/>
</dbReference>
<organism evidence="5 6">
    <name type="scientific">Burkholderia gladioli</name>
    <name type="common">Pseudomonas marginata</name>
    <name type="synonym">Phytomonas marginata</name>
    <dbReference type="NCBI Taxonomy" id="28095"/>
    <lineage>
        <taxon>Bacteria</taxon>
        <taxon>Pseudomonadati</taxon>
        <taxon>Pseudomonadota</taxon>
        <taxon>Betaproteobacteria</taxon>
        <taxon>Burkholderiales</taxon>
        <taxon>Burkholderiaceae</taxon>
        <taxon>Burkholderia</taxon>
    </lineage>
</organism>
<evidence type="ECO:0000256" key="2">
    <source>
        <dbReference type="ARBA" id="ARBA00023125"/>
    </source>
</evidence>
<dbReference type="InterPro" id="IPR000835">
    <property type="entry name" value="HTH_MarR-typ"/>
</dbReference>
<dbReference type="PANTHER" id="PTHR33164">
    <property type="entry name" value="TRANSCRIPTIONAL REGULATOR, MARR FAMILY"/>
    <property type="match status" value="1"/>
</dbReference>
<comment type="caution">
    <text evidence="5">The sequence shown here is derived from an EMBL/GenBank/DDBJ whole genome shotgun (WGS) entry which is preliminary data.</text>
</comment>
<dbReference type="GO" id="GO:0003677">
    <property type="term" value="F:DNA binding"/>
    <property type="evidence" value="ECO:0007669"/>
    <property type="project" value="UniProtKB-KW"/>
</dbReference>
<keyword evidence="1" id="KW-0805">Transcription regulation</keyword>
<keyword evidence="3" id="KW-0804">Transcription</keyword>
<evidence type="ECO:0000256" key="3">
    <source>
        <dbReference type="ARBA" id="ARBA00023163"/>
    </source>
</evidence>
<proteinExistence type="predicted"/>
<dbReference type="InterPro" id="IPR036388">
    <property type="entry name" value="WH-like_DNA-bd_sf"/>
</dbReference>
<accession>A0AAW3FC77</accession>
<dbReference type="InterPro" id="IPR039422">
    <property type="entry name" value="MarR/SlyA-like"/>
</dbReference>
<dbReference type="SUPFAM" id="SSF46785">
    <property type="entry name" value="Winged helix' DNA-binding domain"/>
    <property type="match status" value="1"/>
</dbReference>
<dbReference type="Gene3D" id="1.10.10.10">
    <property type="entry name" value="Winged helix-like DNA-binding domain superfamily/Winged helix DNA-binding domain"/>
    <property type="match status" value="1"/>
</dbReference>
<name>A0AAW3FC77_BURGA</name>
<dbReference type="PROSITE" id="PS50995">
    <property type="entry name" value="HTH_MARR_2"/>
    <property type="match status" value="1"/>
</dbReference>
<evidence type="ECO:0000313" key="5">
    <source>
        <dbReference type="EMBL" id="KGC18096.1"/>
    </source>
</evidence>
<gene>
    <name evidence="5" type="ORF">DM48_4686</name>
</gene>
<keyword evidence="2" id="KW-0238">DNA-binding</keyword>
<evidence type="ECO:0000313" key="6">
    <source>
        <dbReference type="Proteomes" id="UP000029590"/>
    </source>
</evidence>
<dbReference type="EMBL" id="JPGG01000015">
    <property type="protein sequence ID" value="KGC18096.1"/>
    <property type="molecule type" value="Genomic_DNA"/>
</dbReference>
<dbReference type="PANTHER" id="PTHR33164:SF64">
    <property type="entry name" value="TRANSCRIPTIONAL REGULATOR SLYA"/>
    <property type="match status" value="1"/>
</dbReference>
<dbReference type="GO" id="GO:0003700">
    <property type="term" value="F:DNA-binding transcription factor activity"/>
    <property type="evidence" value="ECO:0007669"/>
    <property type="project" value="InterPro"/>
</dbReference>
<dbReference type="GO" id="GO:0006950">
    <property type="term" value="P:response to stress"/>
    <property type="evidence" value="ECO:0007669"/>
    <property type="project" value="TreeGrafter"/>
</dbReference>
<dbReference type="AlphaFoldDB" id="A0AAW3FC77"/>
<protein>
    <submittedName>
        <fullName evidence="5">MarR family protein</fullName>
    </submittedName>
</protein>
<dbReference type="KEGG" id="bgo:BM43_959"/>
<feature type="domain" description="HTH marR-type" evidence="4">
    <location>
        <begin position="24"/>
        <end position="157"/>
    </location>
</feature>
<sequence>MSGAPGKPLHLPAQALTVPSDEHGASLGYLLTQTHARMMQRITHRALAELGVTGVQGKVLFLLAAGHCETAADLARECCVDASAITRVLDRVESRGLLQRVRALEDRRVVRLALTTAGCELAAAMPALFEAVRDEGLDGLVAEEAEALVRMLKRILANGG</sequence>
<evidence type="ECO:0000256" key="1">
    <source>
        <dbReference type="ARBA" id="ARBA00023015"/>
    </source>
</evidence>
<dbReference type="Proteomes" id="UP000029590">
    <property type="component" value="Unassembled WGS sequence"/>
</dbReference>